<dbReference type="EMBL" id="JBHSQO010000004">
    <property type="protein sequence ID" value="MFC6088743.1"/>
    <property type="molecule type" value="Genomic_DNA"/>
</dbReference>
<dbReference type="SUPFAM" id="SSF53756">
    <property type="entry name" value="UDP-Glycosyltransferase/glycogen phosphorylase"/>
    <property type="match status" value="1"/>
</dbReference>
<dbReference type="RefSeq" id="WP_380633499.1">
    <property type="nucleotide sequence ID" value="NZ_JBHSQO010000004.1"/>
</dbReference>
<protein>
    <recommendedName>
        <fullName evidence="3">CDP-glycerol:poly(Glycerophosphate) glycerophosphotransferase</fullName>
    </recommendedName>
</protein>
<accession>A0ABW1P0U8</accession>
<evidence type="ECO:0000313" key="1">
    <source>
        <dbReference type="EMBL" id="MFC6088743.1"/>
    </source>
</evidence>
<reference evidence="2" key="1">
    <citation type="journal article" date="2019" name="Int. J. Syst. Evol. Microbiol.">
        <title>The Global Catalogue of Microorganisms (GCM) 10K type strain sequencing project: providing services to taxonomists for standard genome sequencing and annotation.</title>
        <authorList>
            <consortium name="The Broad Institute Genomics Platform"/>
            <consortium name="The Broad Institute Genome Sequencing Center for Infectious Disease"/>
            <person name="Wu L."/>
            <person name="Ma J."/>
        </authorList>
    </citation>
    <scope>NUCLEOTIDE SEQUENCE [LARGE SCALE GENOMIC DNA]</scope>
    <source>
        <strain evidence="2">CGMCC 4.7246</strain>
    </source>
</reference>
<gene>
    <name evidence="1" type="ORF">ACFP3R_05615</name>
</gene>
<sequence length="405" mass="43296">MSARWIRGPVGPDADRRVTVAGCRTVLVVVPHPAAGTRLLSDVVPLLRDDPRVQVVFSVTDTGQRWHGTEDQVRARGGLVVPWDQATQLDFDLVLAAGYNDIDQVRGPLLLLPHGAGTLASRRYSRHAGPGALPHTGLSRESLTRRGRVLPAAIGLSHEDEVAALRTSCPEALHTAVVVGDPCLDRMVASAPLRSRYREALGVPEDGRLVTVSSTWAPDSAFGSRPSLCRALLDELPAERYRVALVLHPNAWAVHGRWQVRAWLHECVEAGLLVIPPEEGWRATVVASDHVLGDHGSTTQYAAAIGTPVALASFPDGNVRRGSLADAVRRCCPRVDPTRPLLPQLPAAVPGSGASHLAGLVSSRPGAAAAELRRTMYRLLDLPEPTGPARVEAVPAPVPLRPDPT</sequence>
<organism evidence="1 2">
    <name type="scientific">Saccharothrix lopnurensis</name>
    <dbReference type="NCBI Taxonomy" id="1670621"/>
    <lineage>
        <taxon>Bacteria</taxon>
        <taxon>Bacillati</taxon>
        <taxon>Actinomycetota</taxon>
        <taxon>Actinomycetes</taxon>
        <taxon>Pseudonocardiales</taxon>
        <taxon>Pseudonocardiaceae</taxon>
        <taxon>Saccharothrix</taxon>
    </lineage>
</organism>
<name>A0ABW1P0U8_9PSEU</name>
<evidence type="ECO:0000313" key="2">
    <source>
        <dbReference type="Proteomes" id="UP001596220"/>
    </source>
</evidence>
<proteinExistence type="predicted"/>
<keyword evidence="2" id="KW-1185">Reference proteome</keyword>
<comment type="caution">
    <text evidence="1">The sequence shown here is derived from an EMBL/GenBank/DDBJ whole genome shotgun (WGS) entry which is preliminary data.</text>
</comment>
<dbReference type="Proteomes" id="UP001596220">
    <property type="component" value="Unassembled WGS sequence"/>
</dbReference>
<evidence type="ECO:0008006" key="3">
    <source>
        <dbReference type="Google" id="ProtNLM"/>
    </source>
</evidence>